<reference evidence="1 2" key="1">
    <citation type="submission" date="2021-07" db="EMBL/GenBank/DDBJ databases">
        <authorList>
            <person name="Palmer J.M."/>
        </authorList>
    </citation>
    <scope>NUCLEOTIDE SEQUENCE [LARGE SCALE GENOMIC DNA]</scope>
    <source>
        <strain evidence="1 2">AT_MEX2019</strain>
        <tissue evidence="1">Muscle</tissue>
    </source>
</reference>
<gene>
    <name evidence="1" type="ORF">ATANTOWER_026830</name>
</gene>
<name>A0ABU7BBG6_9TELE</name>
<proteinExistence type="predicted"/>
<protein>
    <submittedName>
        <fullName evidence="1">Uncharacterized protein</fullName>
    </submittedName>
</protein>
<sequence>MSPPDVLQCQVPGEGHKRMIYRRLVYNSASTMETVNSPQQEILTLLSAGATNRAALCYTERTEAQPYAVHIICGWLLPQIKEEESFNATAGETANTMFTFSTAQK</sequence>
<organism evidence="1 2">
    <name type="scientific">Ataeniobius toweri</name>
    <dbReference type="NCBI Taxonomy" id="208326"/>
    <lineage>
        <taxon>Eukaryota</taxon>
        <taxon>Metazoa</taxon>
        <taxon>Chordata</taxon>
        <taxon>Craniata</taxon>
        <taxon>Vertebrata</taxon>
        <taxon>Euteleostomi</taxon>
        <taxon>Actinopterygii</taxon>
        <taxon>Neopterygii</taxon>
        <taxon>Teleostei</taxon>
        <taxon>Neoteleostei</taxon>
        <taxon>Acanthomorphata</taxon>
        <taxon>Ovalentaria</taxon>
        <taxon>Atherinomorphae</taxon>
        <taxon>Cyprinodontiformes</taxon>
        <taxon>Goodeidae</taxon>
        <taxon>Ataeniobius</taxon>
    </lineage>
</organism>
<comment type="caution">
    <text evidence="1">The sequence shown here is derived from an EMBL/GenBank/DDBJ whole genome shotgun (WGS) entry which is preliminary data.</text>
</comment>
<dbReference type="EMBL" id="JAHUTI010045763">
    <property type="protein sequence ID" value="MED6246955.1"/>
    <property type="molecule type" value="Genomic_DNA"/>
</dbReference>
<keyword evidence="2" id="KW-1185">Reference proteome</keyword>
<evidence type="ECO:0000313" key="1">
    <source>
        <dbReference type="EMBL" id="MED6246955.1"/>
    </source>
</evidence>
<evidence type="ECO:0000313" key="2">
    <source>
        <dbReference type="Proteomes" id="UP001345963"/>
    </source>
</evidence>
<accession>A0ABU7BBG6</accession>
<dbReference type="Proteomes" id="UP001345963">
    <property type="component" value="Unassembled WGS sequence"/>
</dbReference>